<accession>A0AA39KFV5</accession>
<dbReference type="EMBL" id="JAUEPS010000013">
    <property type="protein sequence ID" value="KAK0460272.1"/>
    <property type="molecule type" value="Genomic_DNA"/>
</dbReference>
<reference evidence="2" key="1">
    <citation type="submission" date="2023-06" db="EMBL/GenBank/DDBJ databases">
        <authorList>
            <consortium name="Lawrence Berkeley National Laboratory"/>
            <person name="Ahrendt S."/>
            <person name="Sahu N."/>
            <person name="Indic B."/>
            <person name="Wong-Bajracharya J."/>
            <person name="Merenyi Z."/>
            <person name="Ke H.-M."/>
            <person name="Monk M."/>
            <person name="Kocsube S."/>
            <person name="Drula E."/>
            <person name="Lipzen A."/>
            <person name="Balint B."/>
            <person name="Henrissat B."/>
            <person name="Andreopoulos B."/>
            <person name="Martin F.M."/>
            <person name="Harder C.B."/>
            <person name="Rigling D."/>
            <person name="Ford K.L."/>
            <person name="Foster G.D."/>
            <person name="Pangilinan J."/>
            <person name="Papanicolaou A."/>
            <person name="Barry K."/>
            <person name="LaButti K."/>
            <person name="Viragh M."/>
            <person name="Koriabine M."/>
            <person name="Yan M."/>
            <person name="Riley R."/>
            <person name="Champramary S."/>
            <person name="Plett K.L."/>
            <person name="Tsai I.J."/>
            <person name="Slot J."/>
            <person name="Sipos G."/>
            <person name="Plett J."/>
            <person name="Nagy L.G."/>
            <person name="Grigoriev I.V."/>
        </authorList>
    </citation>
    <scope>NUCLEOTIDE SEQUENCE</scope>
    <source>
        <strain evidence="2">CCBAS 213</strain>
    </source>
</reference>
<dbReference type="GeneID" id="85356397"/>
<feature type="non-terminal residue" evidence="2">
    <location>
        <position position="1"/>
    </location>
</feature>
<dbReference type="AlphaFoldDB" id="A0AA39KFV5"/>
<dbReference type="RefSeq" id="XP_060332398.1">
    <property type="nucleotide sequence ID" value="XM_060472849.1"/>
</dbReference>
<keyword evidence="1" id="KW-1133">Transmembrane helix</keyword>
<dbReference type="Proteomes" id="UP001175211">
    <property type="component" value="Unassembled WGS sequence"/>
</dbReference>
<evidence type="ECO:0000256" key="1">
    <source>
        <dbReference type="SAM" id="Phobius"/>
    </source>
</evidence>
<evidence type="ECO:0000313" key="2">
    <source>
        <dbReference type="EMBL" id="KAK0460272.1"/>
    </source>
</evidence>
<keyword evidence="1" id="KW-0812">Transmembrane</keyword>
<name>A0AA39KFV5_ARMTA</name>
<proteinExistence type="predicted"/>
<comment type="caution">
    <text evidence="2">The sequence shown here is derived from an EMBL/GenBank/DDBJ whole genome shotgun (WGS) entry which is preliminary data.</text>
</comment>
<feature type="transmembrane region" description="Helical" evidence="1">
    <location>
        <begin position="64"/>
        <end position="84"/>
    </location>
</feature>
<organism evidence="2 3">
    <name type="scientific">Armillaria tabescens</name>
    <name type="common">Ringless honey mushroom</name>
    <name type="synonym">Agaricus tabescens</name>
    <dbReference type="NCBI Taxonomy" id="1929756"/>
    <lineage>
        <taxon>Eukaryota</taxon>
        <taxon>Fungi</taxon>
        <taxon>Dikarya</taxon>
        <taxon>Basidiomycota</taxon>
        <taxon>Agaricomycotina</taxon>
        <taxon>Agaricomycetes</taxon>
        <taxon>Agaricomycetidae</taxon>
        <taxon>Agaricales</taxon>
        <taxon>Marasmiineae</taxon>
        <taxon>Physalacriaceae</taxon>
        <taxon>Desarmillaria</taxon>
    </lineage>
</organism>
<gene>
    <name evidence="2" type="ORF">EV420DRAFT_1535964</name>
</gene>
<feature type="transmembrane region" description="Helical" evidence="1">
    <location>
        <begin position="174"/>
        <end position="196"/>
    </location>
</feature>
<protein>
    <submittedName>
        <fullName evidence="2">Uncharacterized protein</fullName>
    </submittedName>
</protein>
<sequence length="274" mass="30793">MFSSPKRLHGTFLRTVIITLYLLATMAFVMDWAFIRHAFIAYGDNYIKVFGAIVDDGLWWRLDYFVAGITGGISTLLVDTTIIWRCWVLWDRQWRIFSLPIVCTVAGTVMKVMQILSDLLNSSNGFSEAGGFAAKTDWSLIYILMTLVTTLFCTLLIVYRIIRFAHRLLLFRSIIYALTESCVIYSLALIVYLALVGKNMAAAYYVDIVAAYVKVIAPTLLVLHVAVSSKPSASNEETSRSRDLTEICFRRMDENSCDDVGDASVPGSHRAYTA</sequence>
<feature type="transmembrane region" description="Helical" evidence="1">
    <location>
        <begin position="140"/>
        <end position="162"/>
    </location>
</feature>
<feature type="transmembrane region" description="Helical" evidence="1">
    <location>
        <begin position="12"/>
        <end position="35"/>
    </location>
</feature>
<keyword evidence="1" id="KW-0472">Membrane</keyword>
<feature type="transmembrane region" description="Helical" evidence="1">
    <location>
        <begin position="96"/>
        <end position="116"/>
    </location>
</feature>
<feature type="transmembrane region" description="Helical" evidence="1">
    <location>
        <begin position="202"/>
        <end position="227"/>
    </location>
</feature>
<evidence type="ECO:0000313" key="3">
    <source>
        <dbReference type="Proteomes" id="UP001175211"/>
    </source>
</evidence>
<keyword evidence="3" id="KW-1185">Reference proteome</keyword>